<evidence type="ECO:0000256" key="1">
    <source>
        <dbReference type="SAM" id="MobiDB-lite"/>
    </source>
</evidence>
<feature type="compositionally biased region" description="Basic and acidic residues" evidence="1">
    <location>
        <begin position="493"/>
        <end position="507"/>
    </location>
</feature>
<feature type="compositionally biased region" description="Acidic residues" evidence="1">
    <location>
        <begin position="9"/>
        <end position="20"/>
    </location>
</feature>
<reference evidence="2" key="1">
    <citation type="journal article" date="2020" name="Fungal Divers.">
        <title>Resolving the Mortierellaceae phylogeny through synthesis of multi-gene phylogenetics and phylogenomics.</title>
        <authorList>
            <person name="Vandepol N."/>
            <person name="Liber J."/>
            <person name="Desiro A."/>
            <person name="Na H."/>
            <person name="Kennedy M."/>
            <person name="Barry K."/>
            <person name="Grigoriev I.V."/>
            <person name="Miller A.N."/>
            <person name="O'Donnell K."/>
            <person name="Stajich J.E."/>
            <person name="Bonito G."/>
        </authorList>
    </citation>
    <scope>NUCLEOTIDE SEQUENCE</scope>
    <source>
        <strain evidence="2">KOD948</strain>
    </source>
</reference>
<dbReference type="EMBL" id="JAAAJA010000001">
    <property type="protein sequence ID" value="KAG0267697.1"/>
    <property type="molecule type" value="Genomic_DNA"/>
</dbReference>
<feature type="region of interest" description="Disordered" evidence="1">
    <location>
        <begin position="493"/>
        <end position="514"/>
    </location>
</feature>
<evidence type="ECO:0000313" key="3">
    <source>
        <dbReference type="Proteomes" id="UP000726737"/>
    </source>
</evidence>
<feature type="compositionally biased region" description="Acidic residues" evidence="1">
    <location>
        <begin position="65"/>
        <end position="77"/>
    </location>
</feature>
<organism evidence="2 3">
    <name type="scientific">Mortierella polycephala</name>
    <dbReference type="NCBI Taxonomy" id="41804"/>
    <lineage>
        <taxon>Eukaryota</taxon>
        <taxon>Fungi</taxon>
        <taxon>Fungi incertae sedis</taxon>
        <taxon>Mucoromycota</taxon>
        <taxon>Mortierellomycotina</taxon>
        <taxon>Mortierellomycetes</taxon>
        <taxon>Mortierellales</taxon>
        <taxon>Mortierellaceae</taxon>
        <taxon>Mortierella</taxon>
    </lineage>
</organism>
<evidence type="ECO:0000313" key="2">
    <source>
        <dbReference type="EMBL" id="KAG0267697.1"/>
    </source>
</evidence>
<dbReference type="OrthoDB" id="2447903at2759"/>
<keyword evidence="3" id="KW-1185">Reference proteome</keyword>
<dbReference type="Proteomes" id="UP000726737">
    <property type="component" value="Unassembled WGS sequence"/>
</dbReference>
<protein>
    <submittedName>
        <fullName evidence="2">Uncharacterized protein</fullName>
    </submittedName>
</protein>
<feature type="compositionally biased region" description="Polar residues" evidence="1">
    <location>
        <begin position="213"/>
        <end position="250"/>
    </location>
</feature>
<sequence>MATQSEYCPFDDDDSDDDDYPFERRANEETMDVDAMPEGEDGFYSDHDDFDGDYPFERRANGETMDADAMPEGEDGFYSDHDDSGPPGRLSPTESPLVLAQDQPDVHQSNNVDLCKGAYEVLDTPMDTESSNLENASGSVAIAYATSVHDKRRRPNTPSSSPSPAKLLRLHRPVSSPHPPGPPLFIHASKNACNPRLAPADSSRYRRPRTDFPSVSTMTSSDSAQQRNVHGAQTSSSFTRRLVSQATPSPARSRVLPLHSHDPIDASLDEQEATHLAVDPWEGRRSGLRDSHRAPDKWYQLYDILEIGTIPTPEQCADAPPAQKLLAKVPIWKSLRKNSILGHFYASYSNTEFQCQVVGDSGDICGQIYKKSGGGSARTNHIVNRHSALDYAVREFRNYQRMVQSIVLPWKPDEGEVPCTSSRLKFQIARDEFIIKNTKQPLPQEQDIFEDMLLKFAIVAGETSFVESDVFKDICKYLNPLYKVPTVDALKRKLDSSKGPEASDQKAHSSTRRS</sequence>
<feature type="region of interest" description="Disordered" evidence="1">
    <location>
        <begin position="1"/>
        <end position="96"/>
    </location>
</feature>
<feature type="compositionally biased region" description="Acidic residues" evidence="1">
    <location>
        <begin position="29"/>
        <end position="54"/>
    </location>
</feature>
<gene>
    <name evidence="2" type="ORF">BG011_000008</name>
</gene>
<dbReference type="AlphaFoldDB" id="A0A9P6QJQ6"/>
<feature type="region of interest" description="Disordered" evidence="1">
    <location>
        <begin position="146"/>
        <end position="257"/>
    </location>
</feature>
<comment type="caution">
    <text evidence="2">The sequence shown here is derived from an EMBL/GenBank/DDBJ whole genome shotgun (WGS) entry which is preliminary data.</text>
</comment>
<proteinExistence type="predicted"/>
<accession>A0A9P6QJQ6</accession>
<name>A0A9P6QJQ6_9FUNG</name>